<dbReference type="GO" id="GO:0050661">
    <property type="term" value="F:NADP binding"/>
    <property type="evidence" value="ECO:0007669"/>
    <property type="project" value="InterPro"/>
</dbReference>
<dbReference type="Pfam" id="PF00743">
    <property type="entry name" value="FMO-like"/>
    <property type="match status" value="1"/>
</dbReference>
<dbReference type="InterPro" id="IPR050346">
    <property type="entry name" value="FMO-like"/>
</dbReference>
<keyword evidence="6" id="KW-0560">Oxidoreductase</keyword>
<keyword evidence="3" id="KW-0285">Flavoprotein</keyword>
<evidence type="ECO:0000313" key="7">
    <source>
        <dbReference type="EMBL" id="NER29459.1"/>
    </source>
</evidence>
<evidence type="ECO:0000256" key="2">
    <source>
        <dbReference type="ARBA" id="ARBA00010139"/>
    </source>
</evidence>
<comment type="caution">
    <text evidence="7">The sequence shown here is derived from an EMBL/GenBank/DDBJ whole genome shotgun (WGS) entry which is preliminary data.</text>
</comment>
<dbReference type="PRINTS" id="PR00370">
    <property type="entry name" value="FMOXYGENASE"/>
</dbReference>
<reference evidence="7" key="1">
    <citation type="submission" date="2019-11" db="EMBL/GenBank/DDBJ databases">
        <title>Genomic insights into an expanded diversity of filamentous marine cyanobacteria reveals the extraordinary biosynthetic potential of Moorea and Okeania.</title>
        <authorList>
            <person name="Ferreira Leao T."/>
            <person name="Wang M."/>
            <person name="Moss N."/>
            <person name="Da Silva R."/>
            <person name="Sanders J."/>
            <person name="Nurk S."/>
            <person name="Gurevich A."/>
            <person name="Humphrey G."/>
            <person name="Reher R."/>
            <person name="Zhu Q."/>
            <person name="Belda-Ferre P."/>
            <person name="Glukhov E."/>
            <person name="Rex R."/>
            <person name="Dorrestein P.C."/>
            <person name="Knight R."/>
            <person name="Pevzner P."/>
            <person name="Gerwick W.H."/>
            <person name="Gerwick L."/>
        </authorList>
    </citation>
    <scope>NUCLEOTIDE SEQUENCE</scope>
    <source>
        <strain evidence="7">SIO1C4</strain>
    </source>
</reference>
<dbReference type="InterPro" id="IPR020946">
    <property type="entry name" value="Flavin_mOase-like"/>
</dbReference>
<evidence type="ECO:0000256" key="1">
    <source>
        <dbReference type="ARBA" id="ARBA00009183"/>
    </source>
</evidence>
<dbReference type="InterPro" id="IPR036188">
    <property type="entry name" value="FAD/NAD-bd_sf"/>
</dbReference>
<protein>
    <submittedName>
        <fullName evidence="7">NAD(P)-binding domain-containing protein</fullName>
    </submittedName>
</protein>
<proteinExistence type="inferred from homology"/>
<evidence type="ECO:0000256" key="3">
    <source>
        <dbReference type="ARBA" id="ARBA00022630"/>
    </source>
</evidence>
<keyword evidence="4" id="KW-0274">FAD</keyword>
<comment type="similarity">
    <text evidence="2">Belongs to the FAD-binding monooxygenase family.</text>
</comment>
<dbReference type="GO" id="GO:0004499">
    <property type="term" value="F:N,N-dimethylaniline monooxygenase activity"/>
    <property type="evidence" value="ECO:0007669"/>
    <property type="project" value="InterPro"/>
</dbReference>
<dbReference type="SUPFAM" id="SSF51905">
    <property type="entry name" value="FAD/NAD(P)-binding domain"/>
    <property type="match status" value="2"/>
</dbReference>
<comment type="similarity">
    <text evidence="1">Belongs to the FMO family.</text>
</comment>
<dbReference type="EMBL" id="JAAHFQ010000371">
    <property type="protein sequence ID" value="NER29459.1"/>
    <property type="molecule type" value="Genomic_DNA"/>
</dbReference>
<gene>
    <name evidence="7" type="ORF">F6J89_17985</name>
</gene>
<evidence type="ECO:0000256" key="5">
    <source>
        <dbReference type="ARBA" id="ARBA00022857"/>
    </source>
</evidence>
<name>A0A6B3N8L2_9CYAN</name>
<dbReference type="PIRSF" id="PIRSF000332">
    <property type="entry name" value="FMO"/>
    <property type="match status" value="1"/>
</dbReference>
<dbReference type="InterPro" id="IPR000960">
    <property type="entry name" value="Flavin_mOase"/>
</dbReference>
<dbReference type="GO" id="GO:0050660">
    <property type="term" value="F:flavin adenine dinucleotide binding"/>
    <property type="evidence" value="ECO:0007669"/>
    <property type="project" value="InterPro"/>
</dbReference>
<organism evidence="7">
    <name type="scientific">Symploca sp. SIO1C4</name>
    <dbReference type="NCBI Taxonomy" id="2607765"/>
    <lineage>
        <taxon>Bacteria</taxon>
        <taxon>Bacillati</taxon>
        <taxon>Cyanobacteriota</taxon>
        <taxon>Cyanophyceae</taxon>
        <taxon>Coleofasciculales</taxon>
        <taxon>Coleofasciculaceae</taxon>
        <taxon>Symploca</taxon>
    </lineage>
</organism>
<dbReference type="PANTHER" id="PTHR23023">
    <property type="entry name" value="DIMETHYLANILINE MONOOXYGENASE"/>
    <property type="match status" value="1"/>
</dbReference>
<sequence length="540" mass="60942">MLECIVIGAGAAGLVTTKELLEQGVRDVVCLEQTEHLGGVYANAYDSLVLTTSCAFSMFSDFWIGDGKQQEFWTKDEAVDYFKRYAKHFGVLDKIRFNSKVVAVTLQDNQGWQVELASGETLLSKRVALAIGNNGIPNYPQWKDLLTEVKFSHSKEYRNADNFVGKNVLIVGGGESASDIALEISRVASNCWVSLRNCAGWIIPRKKGSVALDIASHRGVYGLPREYGYTLSKLISQNWLKQNDPTYDTAVELNQKIKFKNGIWGTYGTKNFSLPKAIVHHGCKVVGEVLRVEDGGRKLIAANGEILQNVDAVVFCTGYKNYVSFLPEQLKKTDPRSLYKHMFHSKYRDTIVWIGWARPALGSQFPIMEIQARFFASICTQEKTLPASEEMEEVASRDRAKYLEQFEHNAARIRSLIDYHIYIDELADLIGCKPPLWKYFFLHPRLWLQIVYGPTQGTQFRLRGFGQKKALAQEILAKLPVSPFNRVVVIKAGLKGRVIYSLKAVVKGLMNPTYFAMILARNLASSNPTDRIRFWRCHGK</sequence>
<keyword evidence="5" id="KW-0521">NADP</keyword>
<evidence type="ECO:0000256" key="4">
    <source>
        <dbReference type="ARBA" id="ARBA00022827"/>
    </source>
</evidence>
<accession>A0A6B3N8L2</accession>
<evidence type="ECO:0000256" key="6">
    <source>
        <dbReference type="ARBA" id="ARBA00023002"/>
    </source>
</evidence>
<dbReference type="Gene3D" id="3.50.50.60">
    <property type="entry name" value="FAD/NAD(P)-binding domain"/>
    <property type="match status" value="1"/>
</dbReference>
<dbReference type="AlphaFoldDB" id="A0A6B3N8L2"/>